<dbReference type="Gene3D" id="3.40.50.1240">
    <property type="entry name" value="Phosphoglycerate mutase-like"/>
    <property type="match status" value="1"/>
</dbReference>
<keyword evidence="4" id="KW-1185">Reference proteome</keyword>
<proteinExistence type="predicted"/>
<feature type="binding site" evidence="2">
    <location>
        <position position="59"/>
    </location>
    <ligand>
        <name>substrate</name>
    </ligand>
</feature>
<dbReference type="RefSeq" id="WP_191154693.1">
    <property type="nucleotide sequence ID" value="NZ_JACXAI010000001.1"/>
</dbReference>
<dbReference type="GO" id="GO:0005737">
    <property type="term" value="C:cytoplasm"/>
    <property type="evidence" value="ECO:0007669"/>
    <property type="project" value="TreeGrafter"/>
</dbReference>
<dbReference type="InterPro" id="IPR013078">
    <property type="entry name" value="His_Pase_superF_clade-1"/>
</dbReference>
<evidence type="ECO:0000313" key="3">
    <source>
        <dbReference type="EMBL" id="MBD1378705.1"/>
    </source>
</evidence>
<dbReference type="PANTHER" id="PTHR48100">
    <property type="entry name" value="BROAD-SPECIFICITY PHOSPHATASE YOR283W-RELATED"/>
    <property type="match status" value="1"/>
</dbReference>
<dbReference type="Proteomes" id="UP000626844">
    <property type="component" value="Unassembled WGS sequence"/>
</dbReference>
<reference evidence="3" key="1">
    <citation type="submission" date="2020-09" db="EMBL/GenBank/DDBJ databases">
        <title>A novel bacterium of genus Bacillus, isolated from South China Sea.</title>
        <authorList>
            <person name="Huang H."/>
            <person name="Mo K."/>
            <person name="Hu Y."/>
        </authorList>
    </citation>
    <scope>NUCLEOTIDE SEQUENCE</scope>
    <source>
        <strain evidence="3">IB182487</strain>
    </source>
</reference>
<dbReference type="SMART" id="SM00855">
    <property type="entry name" value="PGAM"/>
    <property type="match status" value="1"/>
</dbReference>
<dbReference type="CDD" id="cd07067">
    <property type="entry name" value="HP_PGM_like"/>
    <property type="match status" value="1"/>
</dbReference>
<dbReference type="SUPFAM" id="SSF53254">
    <property type="entry name" value="Phosphoglycerate mutase-like"/>
    <property type="match status" value="1"/>
</dbReference>
<name>A0A926ND85_9BACI</name>
<dbReference type="InterPro" id="IPR050275">
    <property type="entry name" value="PGM_Phosphatase"/>
</dbReference>
<dbReference type="PANTHER" id="PTHR48100:SF59">
    <property type="entry name" value="ADENOSYLCOBALAMIN_ALPHA-RIBAZOLE PHOSPHATASE"/>
    <property type="match status" value="1"/>
</dbReference>
<dbReference type="GO" id="GO:0016791">
    <property type="term" value="F:phosphatase activity"/>
    <property type="evidence" value="ECO:0007669"/>
    <property type="project" value="TreeGrafter"/>
</dbReference>
<gene>
    <name evidence="3" type="ORF">IC621_00545</name>
</gene>
<evidence type="ECO:0000256" key="1">
    <source>
        <dbReference type="PIRSR" id="PIRSR613078-1"/>
    </source>
</evidence>
<feature type="active site" description="Tele-phosphohistidine intermediate" evidence="1">
    <location>
        <position position="12"/>
    </location>
</feature>
<protein>
    <submittedName>
        <fullName evidence="3">Histidine phosphatase family protein</fullName>
    </submittedName>
</protein>
<feature type="binding site" evidence="2">
    <location>
        <begin position="11"/>
        <end position="18"/>
    </location>
    <ligand>
        <name>substrate</name>
    </ligand>
</feature>
<sequence>MDDRVVITLFRHGLTESNKKGLYCGWTDIPLSEEGISGLGHQSGHYPDPDLLFSSDLHRCRQSSKLLFPNHEPILSKEWREIHFGDWEEKSYDMLKNDRSYQNWLDHFFHVSPPNGESFHEFSKRVDKGFERVRKALDIQRKHHAVIVTHGGPIKYVLTKYAPLAKDFWEWTVKPGEGVRLYWNKEQLRRGKRCISLQEVPLTVSGNG</sequence>
<dbReference type="InterPro" id="IPR029033">
    <property type="entry name" value="His_PPase_superfam"/>
</dbReference>
<evidence type="ECO:0000256" key="2">
    <source>
        <dbReference type="PIRSR" id="PIRSR613078-2"/>
    </source>
</evidence>
<evidence type="ECO:0000313" key="4">
    <source>
        <dbReference type="Proteomes" id="UP000626844"/>
    </source>
</evidence>
<organism evidence="3 4">
    <name type="scientific">Metabacillus arenae</name>
    <dbReference type="NCBI Taxonomy" id="2771434"/>
    <lineage>
        <taxon>Bacteria</taxon>
        <taxon>Bacillati</taxon>
        <taxon>Bacillota</taxon>
        <taxon>Bacilli</taxon>
        <taxon>Bacillales</taxon>
        <taxon>Bacillaceae</taxon>
        <taxon>Metabacillus</taxon>
    </lineage>
</organism>
<feature type="active site" description="Proton donor/acceptor" evidence="1">
    <location>
        <position position="81"/>
    </location>
</feature>
<dbReference type="AlphaFoldDB" id="A0A926ND85"/>
<dbReference type="EMBL" id="JACXAI010000001">
    <property type="protein sequence ID" value="MBD1378705.1"/>
    <property type="molecule type" value="Genomic_DNA"/>
</dbReference>
<comment type="caution">
    <text evidence="3">The sequence shown here is derived from an EMBL/GenBank/DDBJ whole genome shotgun (WGS) entry which is preliminary data.</text>
</comment>
<accession>A0A926ND85</accession>
<dbReference type="Pfam" id="PF00300">
    <property type="entry name" value="His_Phos_1"/>
    <property type="match status" value="1"/>
</dbReference>